<dbReference type="Pfam" id="PF00392">
    <property type="entry name" value="GntR"/>
    <property type="match status" value="1"/>
</dbReference>
<dbReference type="PANTHER" id="PTHR43537">
    <property type="entry name" value="TRANSCRIPTIONAL REGULATOR, GNTR FAMILY"/>
    <property type="match status" value="1"/>
</dbReference>
<evidence type="ECO:0000259" key="4">
    <source>
        <dbReference type="PROSITE" id="PS50949"/>
    </source>
</evidence>
<evidence type="ECO:0000256" key="2">
    <source>
        <dbReference type="ARBA" id="ARBA00023125"/>
    </source>
</evidence>
<dbReference type="PANTHER" id="PTHR43537:SF49">
    <property type="entry name" value="TRANSCRIPTIONAL REGULATORY PROTEIN"/>
    <property type="match status" value="1"/>
</dbReference>
<dbReference type="Proteomes" id="UP000266305">
    <property type="component" value="Unassembled WGS sequence"/>
</dbReference>
<evidence type="ECO:0000256" key="1">
    <source>
        <dbReference type="ARBA" id="ARBA00023015"/>
    </source>
</evidence>
<keyword evidence="2" id="KW-0238">DNA-binding</keyword>
<organism evidence="5 6">
    <name type="scientific">Cereibacter sphaeroides</name>
    <name type="common">Rhodobacter sphaeroides</name>
    <dbReference type="NCBI Taxonomy" id="1063"/>
    <lineage>
        <taxon>Bacteria</taxon>
        <taxon>Pseudomonadati</taxon>
        <taxon>Pseudomonadota</taxon>
        <taxon>Alphaproteobacteria</taxon>
        <taxon>Rhodobacterales</taxon>
        <taxon>Paracoccaceae</taxon>
        <taxon>Cereibacter</taxon>
    </lineage>
</organism>
<dbReference type="InterPro" id="IPR008920">
    <property type="entry name" value="TF_FadR/GntR_C"/>
</dbReference>
<evidence type="ECO:0000256" key="3">
    <source>
        <dbReference type="ARBA" id="ARBA00023163"/>
    </source>
</evidence>
<dbReference type="Gene3D" id="1.10.10.10">
    <property type="entry name" value="Winged helix-like DNA-binding domain superfamily/Winged helix DNA-binding domain"/>
    <property type="match status" value="1"/>
</dbReference>
<dbReference type="SUPFAM" id="SSF48008">
    <property type="entry name" value="GntR ligand-binding domain-like"/>
    <property type="match status" value="1"/>
</dbReference>
<protein>
    <submittedName>
        <fullName evidence="5">GntR family transcriptional regulator</fullName>
    </submittedName>
</protein>
<evidence type="ECO:0000313" key="6">
    <source>
        <dbReference type="Proteomes" id="UP000266305"/>
    </source>
</evidence>
<dbReference type="GO" id="GO:0003677">
    <property type="term" value="F:DNA binding"/>
    <property type="evidence" value="ECO:0007669"/>
    <property type="project" value="UniProtKB-KW"/>
</dbReference>
<dbReference type="InterPro" id="IPR000524">
    <property type="entry name" value="Tscrpt_reg_HTH_GntR"/>
</dbReference>
<dbReference type="SMART" id="SM00345">
    <property type="entry name" value="HTH_GNTR"/>
    <property type="match status" value="1"/>
</dbReference>
<dbReference type="EMBL" id="QWGP01000034">
    <property type="protein sequence ID" value="RHZ91403.1"/>
    <property type="molecule type" value="Genomic_DNA"/>
</dbReference>
<dbReference type="SMART" id="SM00895">
    <property type="entry name" value="FCD"/>
    <property type="match status" value="1"/>
</dbReference>
<dbReference type="Pfam" id="PF07729">
    <property type="entry name" value="FCD"/>
    <property type="match status" value="1"/>
</dbReference>
<sequence>MKHMSETSTVRRNPLDHLMDLIEAGDLPPGSRLTETDLAQRLGISRTPVREALHRLHAMGLAEHGPQRGLIIAHLSYDQLRQLFAVREGLEGMATRLAAEHASRAEANLLREMVTADRALDDPAKLRERNKILHRQIVQASHNKFMIEALGNLRVHLSLLPGSTYTSAGRVAEAQAEHEEIVEAIAAGDGDRAERAARHHIASGFRIRLKMMSEQEATHLK</sequence>
<dbReference type="PRINTS" id="PR00035">
    <property type="entry name" value="HTHGNTR"/>
</dbReference>
<dbReference type="SUPFAM" id="SSF46785">
    <property type="entry name" value="Winged helix' DNA-binding domain"/>
    <property type="match status" value="1"/>
</dbReference>
<evidence type="ECO:0000313" key="5">
    <source>
        <dbReference type="EMBL" id="RHZ91403.1"/>
    </source>
</evidence>
<proteinExistence type="predicted"/>
<keyword evidence="1" id="KW-0805">Transcription regulation</keyword>
<name>A0AAX1UFU5_CERSP</name>
<dbReference type="AlphaFoldDB" id="A0AAX1UFU5"/>
<dbReference type="GO" id="GO:0003700">
    <property type="term" value="F:DNA-binding transcription factor activity"/>
    <property type="evidence" value="ECO:0007669"/>
    <property type="project" value="InterPro"/>
</dbReference>
<dbReference type="CDD" id="cd07377">
    <property type="entry name" value="WHTH_GntR"/>
    <property type="match status" value="1"/>
</dbReference>
<reference evidence="5 6" key="1">
    <citation type="submission" date="2018-08" db="EMBL/GenBank/DDBJ databases">
        <title>Draft genome sequence of Rhodobacter sphaeroides FY.</title>
        <authorList>
            <person name="Rayyan A."/>
            <person name="Meyer T.E."/>
            <person name="Kyndt J.A."/>
        </authorList>
    </citation>
    <scope>NUCLEOTIDE SEQUENCE [LARGE SCALE GENOMIC DNA]</scope>
    <source>
        <strain evidence="5 6">FY</strain>
    </source>
</reference>
<comment type="caution">
    <text evidence="5">The sequence shown here is derived from an EMBL/GenBank/DDBJ whole genome shotgun (WGS) entry which is preliminary data.</text>
</comment>
<keyword evidence="3" id="KW-0804">Transcription</keyword>
<dbReference type="Gene3D" id="1.20.120.530">
    <property type="entry name" value="GntR ligand-binding domain-like"/>
    <property type="match status" value="1"/>
</dbReference>
<dbReference type="PROSITE" id="PS50949">
    <property type="entry name" value="HTH_GNTR"/>
    <property type="match status" value="1"/>
</dbReference>
<dbReference type="InterPro" id="IPR011711">
    <property type="entry name" value="GntR_C"/>
</dbReference>
<dbReference type="InterPro" id="IPR036388">
    <property type="entry name" value="WH-like_DNA-bd_sf"/>
</dbReference>
<feature type="domain" description="HTH gntR-type" evidence="4">
    <location>
        <begin position="8"/>
        <end position="75"/>
    </location>
</feature>
<gene>
    <name evidence="5" type="ORF">D1114_20325</name>
</gene>
<dbReference type="InterPro" id="IPR036390">
    <property type="entry name" value="WH_DNA-bd_sf"/>
</dbReference>
<accession>A0AAX1UFU5</accession>